<feature type="region of interest" description="Disordered" evidence="4">
    <location>
        <begin position="518"/>
        <end position="574"/>
    </location>
</feature>
<dbReference type="PANTHER" id="PTHR33620:SF1">
    <property type="entry name" value="UREASE ACCESSORY PROTEIN F"/>
    <property type="match status" value="1"/>
</dbReference>
<evidence type="ECO:0000313" key="5">
    <source>
        <dbReference type="EMBL" id="GAO46101.1"/>
    </source>
</evidence>
<sequence length="963" mass="103779">MSLLIQFTSLPCGLSLRLIASFVLMRDRHAVVCLHLSLTTCVPLVASAASDIATVTAIARQAPRKHRYTLATVTQSVFGLCCSLPTSSLLFLQHSQLTAPSMSSTRSAIQCHIIQLGCFASDVPFCVYLYPDPSSSPSGKPSLLPTLRSRDVDFLFFDTPSFLRDSRVIPHAVVASPVAHFRTCPPTHPDFIDDYFTFSVIHTAGGRLKCSALADLCKFTIDELVQGHSASVLKSIKGLVMVEPVRSEFQCVLVDVTKEGLPASRPVTSGSQKSAESSTHAPAARTPPRNTVAKAATVSPVVVKDEPTSPVIRPATTVPGSTSPTSRPQHPAHIRLQHGSTHPTPSSQPLASQDGVSSPRRRRMLTVNPSLQTATLACLSPGMPLSARLDPERRKDVMESMTVRERQAALIQERSIGGAQRSRSSKRGLPTELDTDGASFLGSATRSAKRRAPPARLSISAPSDAHIPTIRSAPLHRTQGRDLPLDSPQPMPETNRPLATSLPRTVDMNRLPSISDFLNDMKATSNPPGTERPSNPKLATLPPPRPPHCNSNTSLQPPANLASSLDQAVQPSLRPASVTSIIHSQQPPTPPSPNIHQEATNTFFAAFENVPGVKRRIRPVQLSSGSGADLEMARTTGETDEAIGKRKAAFLEVDLSQWHSIAIFHGHAAFALLLIIDRSEMCKTRTPVLCQSIHSMPRNQLLYFLTTRGDVTAILQRPVSFGTSAMDEDHFFLLLGDSALPIGSFAFSSGLESYVQHGVMASKSRLSATNLGHFLEQSLTSTTYTTLPFVKAAYQIPGQAAALDDEFDAMLTCPVARRASVSQGKALMTIWDKALAGACSEMASPCAANVAEYRAAVRSGKAEGHHGVAWGVVTRGANISIHRSLHLFLVSQTKAVLSAAVRLGVIGPYQAQLILASQETRKVIARLVEEGEGLEVEDAGQTWPLLDVWQGRHEVLYSRVFNS</sequence>
<dbReference type="Pfam" id="PF01730">
    <property type="entry name" value="UreF"/>
    <property type="match status" value="1"/>
</dbReference>
<proteinExistence type="inferred from homology"/>
<organism evidence="5 6">
    <name type="scientific">Saitoella complicata (strain BCRC 22490 / CBS 7301 / JCM 7358 / NBRC 10748 / NRRL Y-17804)</name>
    <dbReference type="NCBI Taxonomy" id="698492"/>
    <lineage>
        <taxon>Eukaryota</taxon>
        <taxon>Fungi</taxon>
        <taxon>Dikarya</taxon>
        <taxon>Ascomycota</taxon>
        <taxon>Taphrinomycotina</taxon>
        <taxon>Taphrinomycotina incertae sedis</taxon>
        <taxon>Saitoella</taxon>
    </lineage>
</organism>
<keyword evidence="6" id="KW-1185">Reference proteome</keyword>
<dbReference type="Proteomes" id="UP000033140">
    <property type="component" value="Unassembled WGS sequence"/>
</dbReference>
<dbReference type="EMBL" id="BACD03000002">
    <property type="protein sequence ID" value="GAO46101.1"/>
    <property type="molecule type" value="Genomic_DNA"/>
</dbReference>
<dbReference type="HAMAP" id="MF_01385">
    <property type="entry name" value="UreF"/>
    <property type="match status" value="1"/>
</dbReference>
<dbReference type="InterPro" id="IPR038277">
    <property type="entry name" value="UreF_sf"/>
</dbReference>
<reference evidence="5 6" key="2">
    <citation type="journal article" date="2014" name="J. Gen. Appl. Microbiol.">
        <title>The early diverging ascomycetous budding yeast Saitoella complicata has three histone deacetylases belonging to the Clr6, Hos2, and Rpd3 lineages.</title>
        <authorList>
            <person name="Nishida H."/>
            <person name="Matsumoto T."/>
            <person name="Kondo S."/>
            <person name="Hamamoto M."/>
            <person name="Yoshikawa H."/>
        </authorList>
    </citation>
    <scope>NUCLEOTIDE SEQUENCE [LARGE SCALE GENOMIC DNA]</scope>
    <source>
        <strain evidence="5 6">NRRL Y-17804</strain>
    </source>
</reference>
<dbReference type="PANTHER" id="PTHR33620">
    <property type="entry name" value="UREASE ACCESSORY PROTEIN F"/>
    <property type="match status" value="1"/>
</dbReference>
<feature type="region of interest" description="Disordered" evidence="4">
    <location>
        <begin position="262"/>
        <end position="360"/>
    </location>
</feature>
<comment type="caution">
    <text evidence="5">The sequence shown here is derived from an EMBL/GenBank/DDBJ whole genome shotgun (WGS) entry which is preliminary data.</text>
</comment>
<feature type="compositionally biased region" description="Polar residues" evidence="4">
    <location>
        <begin position="266"/>
        <end position="280"/>
    </location>
</feature>
<dbReference type="Gene3D" id="1.10.4190.10">
    <property type="entry name" value="Urease accessory protein UreF"/>
    <property type="match status" value="1"/>
</dbReference>
<keyword evidence="1" id="KW-0996">Nickel insertion</keyword>
<comment type="similarity">
    <text evidence="3">Belongs to the UreF family.</text>
</comment>
<feature type="compositionally biased region" description="Polar residues" evidence="4">
    <location>
        <begin position="549"/>
        <end position="570"/>
    </location>
</feature>
<evidence type="ECO:0000313" key="6">
    <source>
        <dbReference type="Proteomes" id="UP000033140"/>
    </source>
</evidence>
<name>A0A0E9N8S4_SAICN</name>
<gene>
    <name evidence="5" type="ORF">G7K_0341-t1</name>
</gene>
<reference evidence="5 6" key="1">
    <citation type="journal article" date="2011" name="J. Gen. Appl. Microbiol.">
        <title>Draft genome sequencing of the enigmatic yeast Saitoella complicata.</title>
        <authorList>
            <person name="Nishida H."/>
            <person name="Hamamoto M."/>
            <person name="Sugiyama J."/>
        </authorList>
    </citation>
    <scope>NUCLEOTIDE SEQUENCE [LARGE SCALE GENOMIC DNA]</scope>
    <source>
        <strain evidence="5 6">NRRL Y-17804</strain>
    </source>
</reference>
<evidence type="ECO:0000256" key="3">
    <source>
        <dbReference type="ARBA" id="ARBA00046339"/>
    </source>
</evidence>
<feature type="compositionally biased region" description="Polar residues" evidence="4">
    <location>
        <begin position="318"/>
        <end position="328"/>
    </location>
</feature>
<dbReference type="GO" id="GO:0016151">
    <property type="term" value="F:nickel cation binding"/>
    <property type="evidence" value="ECO:0007669"/>
    <property type="project" value="InterPro"/>
</dbReference>
<accession>A0A0E9N8S4</accession>
<protein>
    <submittedName>
        <fullName evidence="5">Uncharacterized protein</fullName>
    </submittedName>
</protein>
<evidence type="ECO:0000256" key="2">
    <source>
        <dbReference type="ARBA" id="ARBA00023186"/>
    </source>
</evidence>
<reference evidence="5 6" key="3">
    <citation type="journal article" date="2015" name="Genome Announc.">
        <title>Draft Genome Sequence of the Archiascomycetous Yeast Saitoella complicata.</title>
        <authorList>
            <person name="Yamauchi K."/>
            <person name="Kondo S."/>
            <person name="Hamamoto M."/>
            <person name="Takahashi Y."/>
            <person name="Ogura Y."/>
            <person name="Hayashi T."/>
            <person name="Nishida H."/>
        </authorList>
    </citation>
    <scope>NUCLEOTIDE SEQUENCE [LARGE SCALE GENOMIC DNA]</scope>
    <source>
        <strain evidence="5 6">NRRL Y-17804</strain>
    </source>
</reference>
<evidence type="ECO:0000256" key="4">
    <source>
        <dbReference type="SAM" id="MobiDB-lite"/>
    </source>
</evidence>
<keyword evidence="2" id="KW-0143">Chaperone</keyword>
<dbReference type="AlphaFoldDB" id="A0A0E9N8S4"/>
<dbReference type="InterPro" id="IPR002639">
    <property type="entry name" value="UreF"/>
</dbReference>
<feature type="compositionally biased region" description="Polar residues" evidence="4">
    <location>
        <begin position="338"/>
        <end position="356"/>
    </location>
</feature>
<dbReference type="STRING" id="698492.A0A0E9N8S4"/>
<evidence type="ECO:0000256" key="1">
    <source>
        <dbReference type="ARBA" id="ARBA00022988"/>
    </source>
</evidence>
<feature type="region of interest" description="Disordered" evidence="4">
    <location>
        <begin position="413"/>
        <end position="503"/>
    </location>
</feature>